<sequence>MAVFIFLLLQVVYLLIFSLAGKFYKEKKYPQKLPLKRFVLYIPSYKEDGVILDTAMNALALDYPKELVHVVIIADSLQPSTLIKLRAMPLQVVEVSFEKSTKAKALNVALDQTKEVFDYALVFDADNVAASDYLYRMNEAFSQGHAVVQGQRTAKNKNTPMAILDAISEAINNHIFRKGHRVMGLSSAIIGSAMGLEFKLYNTVMRELTAVGGFDKEMELYLLRNKILVDYCESAIVYDEKVQKAEVFEKQRKRWLSAQIKYLKKHFFNGFYELFKNGNLDYFDKVIQMAIVPRVMLIGLLPVALGISLIPGAAPQPFLWLLIMAMGYLSILIAVPGSYFNKDLLSALTLLPKGILSFVSVIFKLKGANETFIHTPHGTIEEETKKTKDSK</sequence>
<keyword evidence="4" id="KW-0472">Membrane</keyword>
<accession>U5BUL4</accession>
<gene>
    <name evidence="5" type="ORF">P872_09040</name>
</gene>
<dbReference type="PATRIC" id="fig|1123057.7.peg.3872"/>
<dbReference type="CDD" id="cd06423">
    <property type="entry name" value="CESA_like"/>
    <property type="match status" value="1"/>
</dbReference>
<dbReference type="PANTHER" id="PTHR43630">
    <property type="entry name" value="POLY-BETA-1,6-N-ACETYL-D-GLUCOSAMINE SYNTHASE"/>
    <property type="match status" value="1"/>
</dbReference>
<dbReference type="PANTHER" id="PTHR43630:SF1">
    <property type="entry name" value="POLY-BETA-1,6-N-ACETYL-D-GLUCOSAMINE SYNTHASE"/>
    <property type="match status" value="1"/>
</dbReference>
<dbReference type="InterPro" id="IPR029044">
    <property type="entry name" value="Nucleotide-diphossugar_trans"/>
</dbReference>
<comment type="similarity">
    <text evidence="1">Belongs to the glycosyltransferase 2 family.</text>
</comment>
<dbReference type="Pfam" id="PF13641">
    <property type="entry name" value="Glyco_tranf_2_3"/>
    <property type="match status" value="1"/>
</dbReference>
<proteinExistence type="inferred from homology"/>
<dbReference type="SUPFAM" id="SSF53448">
    <property type="entry name" value="Nucleotide-diphospho-sugar transferases"/>
    <property type="match status" value="1"/>
</dbReference>
<dbReference type="GO" id="GO:0016757">
    <property type="term" value="F:glycosyltransferase activity"/>
    <property type="evidence" value="ECO:0007669"/>
    <property type="project" value="UniProtKB-KW"/>
</dbReference>
<keyword evidence="4" id="KW-0812">Transmembrane</keyword>
<dbReference type="EMBL" id="AWXR01000057">
    <property type="protein sequence ID" value="ERM81229.1"/>
    <property type="molecule type" value="Genomic_DNA"/>
</dbReference>
<evidence type="ECO:0008006" key="7">
    <source>
        <dbReference type="Google" id="ProtNLM"/>
    </source>
</evidence>
<evidence type="ECO:0000256" key="2">
    <source>
        <dbReference type="ARBA" id="ARBA00022676"/>
    </source>
</evidence>
<evidence type="ECO:0000256" key="3">
    <source>
        <dbReference type="ARBA" id="ARBA00022679"/>
    </source>
</evidence>
<comment type="caution">
    <text evidence="5">The sequence shown here is derived from an EMBL/GenBank/DDBJ whole genome shotgun (WGS) entry which is preliminary data.</text>
</comment>
<keyword evidence="2" id="KW-0328">Glycosyltransferase</keyword>
<feature type="transmembrane region" description="Helical" evidence="4">
    <location>
        <begin position="318"/>
        <end position="339"/>
    </location>
</feature>
<dbReference type="AlphaFoldDB" id="U5BUL4"/>
<dbReference type="eggNOG" id="COG1215">
    <property type="taxonomic scope" value="Bacteria"/>
</dbReference>
<evidence type="ECO:0000256" key="4">
    <source>
        <dbReference type="SAM" id="Phobius"/>
    </source>
</evidence>
<feature type="transmembrane region" description="Helical" evidence="4">
    <location>
        <begin position="291"/>
        <end position="311"/>
    </location>
</feature>
<keyword evidence="3" id="KW-0808">Transferase</keyword>
<dbReference type="Proteomes" id="UP000016843">
    <property type="component" value="Unassembled WGS sequence"/>
</dbReference>
<protein>
    <recommendedName>
        <fullName evidence="7">Glycosyl transferase family 2</fullName>
    </recommendedName>
</protein>
<evidence type="ECO:0000313" key="5">
    <source>
        <dbReference type="EMBL" id="ERM81229.1"/>
    </source>
</evidence>
<organism evidence="5 6">
    <name type="scientific">Rhodonellum psychrophilum GCM71 = DSM 17998</name>
    <dbReference type="NCBI Taxonomy" id="1123057"/>
    <lineage>
        <taxon>Bacteria</taxon>
        <taxon>Pseudomonadati</taxon>
        <taxon>Bacteroidota</taxon>
        <taxon>Cytophagia</taxon>
        <taxon>Cytophagales</taxon>
        <taxon>Cytophagaceae</taxon>
        <taxon>Rhodonellum</taxon>
    </lineage>
</organism>
<evidence type="ECO:0000256" key="1">
    <source>
        <dbReference type="ARBA" id="ARBA00006739"/>
    </source>
</evidence>
<keyword evidence="6" id="KW-1185">Reference proteome</keyword>
<keyword evidence="4" id="KW-1133">Transmembrane helix</keyword>
<dbReference type="Gene3D" id="3.90.550.10">
    <property type="entry name" value="Spore Coat Polysaccharide Biosynthesis Protein SpsA, Chain A"/>
    <property type="match status" value="1"/>
</dbReference>
<evidence type="ECO:0000313" key="6">
    <source>
        <dbReference type="Proteomes" id="UP000016843"/>
    </source>
</evidence>
<reference evidence="5 6" key="1">
    <citation type="journal article" date="2013" name="Genome Announc.">
        <title>Draft Genome Sequence of the Psychrophilic and Alkaliphilic Rhodonellum psychrophilum Strain GCM71T.</title>
        <authorList>
            <person name="Hauptmann A.L."/>
            <person name="Glaring M.A."/>
            <person name="Hallin P.F."/>
            <person name="Prieme A."/>
            <person name="Stougaard P."/>
        </authorList>
    </citation>
    <scope>NUCLEOTIDE SEQUENCE [LARGE SCALE GENOMIC DNA]</scope>
    <source>
        <strain evidence="5 6">GCM71</strain>
    </source>
</reference>
<name>U5BUL4_9BACT</name>